<gene>
    <name evidence="1" type="ORF">BVER_00666</name>
</gene>
<dbReference type="PATRIC" id="fig|242163.4.peg.1247"/>
<protein>
    <submittedName>
        <fullName evidence="1">Putative toxin</fullName>
    </submittedName>
</protein>
<dbReference type="RefSeq" id="WP_050454798.1">
    <property type="nucleotide sequence ID" value="NZ_LFJJ01000135.1"/>
</dbReference>
<sequence length="101" mass="11300">MITFVLSPEFSTWLEGIRDRRAKARISVRIASARAGNFSDCEPIGEGVSEMRIDVGAGYRVYFTRQDTVVYVLLMGGDKSSQKRDIKRALQMARALKASLL</sequence>
<dbReference type="PIRSF" id="PIRSF028744">
    <property type="entry name" value="Addict_mod_HI1419"/>
    <property type="match status" value="1"/>
</dbReference>
<dbReference type="NCBIfam" id="TIGR02683">
    <property type="entry name" value="upstrm_HI1419"/>
    <property type="match status" value="1"/>
</dbReference>
<reference evidence="2" key="1">
    <citation type="submission" date="2015-06" db="EMBL/GenBank/DDBJ databases">
        <title>Comparative genomics of Burkholderia leaf nodule symbionts.</title>
        <authorList>
            <person name="Carlier A."/>
            <person name="Eberl L."/>
            <person name="Pinto-Carbo M."/>
        </authorList>
    </citation>
    <scope>NUCLEOTIDE SEQUENCE [LARGE SCALE GENOMIC DNA]</scope>
    <source>
        <strain evidence="2">UZHbot4</strain>
    </source>
</reference>
<dbReference type="EMBL" id="LFJJ01000135">
    <property type="protein sequence ID" value="KND59380.1"/>
    <property type="molecule type" value="Genomic_DNA"/>
</dbReference>
<proteinExistence type="predicted"/>
<name>A0A0L0MAS4_9BURK</name>
<dbReference type="Proteomes" id="UP000036959">
    <property type="component" value="Unassembled WGS sequence"/>
</dbReference>
<dbReference type="OrthoDB" id="9800258at2"/>
<evidence type="ECO:0000313" key="2">
    <source>
        <dbReference type="Proteomes" id="UP000036959"/>
    </source>
</evidence>
<organism evidence="1 2">
    <name type="scientific">Candidatus Burkholderia verschuerenii</name>
    <dbReference type="NCBI Taxonomy" id="242163"/>
    <lineage>
        <taxon>Bacteria</taxon>
        <taxon>Pseudomonadati</taxon>
        <taxon>Pseudomonadota</taxon>
        <taxon>Betaproteobacteria</taxon>
        <taxon>Burkholderiales</taxon>
        <taxon>Burkholderiaceae</taxon>
        <taxon>Burkholderia</taxon>
    </lineage>
</organism>
<dbReference type="PANTHER" id="PTHR41791">
    <property type="entry name" value="SSL7039 PROTEIN"/>
    <property type="match status" value="1"/>
</dbReference>
<dbReference type="PANTHER" id="PTHR41791:SF1">
    <property type="entry name" value="SSL7039 PROTEIN"/>
    <property type="match status" value="1"/>
</dbReference>
<dbReference type="AlphaFoldDB" id="A0A0L0MAS4"/>
<comment type="caution">
    <text evidence="1">The sequence shown here is derived from an EMBL/GenBank/DDBJ whole genome shotgun (WGS) entry which is preliminary data.</text>
</comment>
<dbReference type="InterPro" id="IPR014056">
    <property type="entry name" value="TypeIITA-like_toxin_pred"/>
</dbReference>
<evidence type="ECO:0000313" key="1">
    <source>
        <dbReference type="EMBL" id="KND59380.1"/>
    </source>
</evidence>
<keyword evidence="2" id="KW-1185">Reference proteome</keyword>
<accession>A0A0L0MAS4</accession>